<evidence type="ECO:0000256" key="1">
    <source>
        <dbReference type="ARBA" id="ARBA00001966"/>
    </source>
</evidence>
<dbReference type="InterPro" id="IPR030655">
    <property type="entry name" value="NifH/chlL_CS"/>
</dbReference>
<dbReference type="PRINTS" id="PR00091">
    <property type="entry name" value="NITROGNASEII"/>
</dbReference>
<accession>A0A0B5G5F0</accession>
<keyword evidence="5" id="KW-0067">ATP-binding</keyword>
<comment type="cofactor">
    <cofactor evidence="1">
        <name>[4Fe-4S] cluster</name>
        <dbReference type="ChEBI" id="CHEBI:49883"/>
    </cofactor>
</comment>
<keyword evidence="6" id="KW-0408">Iron</keyword>
<keyword evidence="4" id="KW-0547">Nucleotide-binding</keyword>
<keyword evidence="3" id="KW-0479">Metal-binding</keyword>
<evidence type="ECO:0000256" key="2">
    <source>
        <dbReference type="ARBA" id="ARBA00005504"/>
    </source>
</evidence>
<evidence type="ECO:0000256" key="6">
    <source>
        <dbReference type="ARBA" id="ARBA00023004"/>
    </source>
</evidence>
<dbReference type="Pfam" id="PF00142">
    <property type="entry name" value="Fer4_NifH"/>
    <property type="match status" value="1"/>
</dbReference>
<evidence type="ECO:0000256" key="7">
    <source>
        <dbReference type="ARBA" id="ARBA00023014"/>
    </source>
</evidence>
<reference evidence="8" key="1">
    <citation type="submission" date="2014-09" db="EMBL/GenBank/DDBJ databases">
        <title>Environmental factors shape the diversity, abundance and community structure of the sediment nifH-harboring bacteria in the Bohai Sea.</title>
        <authorList>
            <person name="Zhou H."/>
            <person name="Dang H."/>
        </authorList>
    </citation>
    <scope>NUCLEOTIDE SEQUENCE</scope>
</reference>
<dbReference type="InterPro" id="IPR027417">
    <property type="entry name" value="P-loop_NTPase"/>
</dbReference>
<gene>
    <name evidence="8" type="primary">nifH</name>
</gene>
<dbReference type="InterPro" id="IPR000392">
    <property type="entry name" value="NifH/frxC"/>
</dbReference>
<dbReference type="PANTHER" id="PTHR42864">
    <property type="entry name" value="LIGHT-INDEPENDENT PROTOCHLOROPHYLLIDE REDUCTASE IRON-SULFUR ATP-BINDING PROTEIN"/>
    <property type="match status" value="1"/>
</dbReference>
<dbReference type="EMBL" id="KM524924">
    <property type="protein sequence ID" value="AJF13763.1"/>
    <property type="molecule type" value="Genomic_DNA"/>
</dbReference>
<evidence type="ECO:0000256" key="4">
    <source>
        <dbReference type="ARBA" id="ARBA00022741"/>
    </source>
</evidence>
<dbReference type="PROSITE" id="PS00746">
    <property type="entry name" value="NIFH_FRXC_1"/>
    <property type="match status" value="1"/>
</dbReference>
<dbReference type="GO" id="GO:0005524">
    <property type="term" value="F:ATP binding"/>
    <property type="evidence" value="ECO:0007669"/>
    <property type="project" value="UniProtKB-KW"/>
</dbReference>
<dbReference type="GO" id="GO:0016491">
    <property type="term" value="F:oxidoreductase activity"/>
    <property type="evidence" value="ECO:0007669"/>
    <property type="project" value="InterPro"/>
</dbReference>
<dbReference type="PANTHER" id="PTHR42864:SF2">
    <property type="entry name" value="LIGHT-INDEPENDENT PROTOCHLOROPHYLLIDE REDUCTASE IRON-SULFUR ATP-BINDING PROTEIN"/>
    <property type="match status" value="1"/>
</dbReference>
<dbReference type="SUPFAM" id="SSF52540">
    <property type="entry name" value="P-loop containing nucleoside triphosphate hydrolases"/>
    <property type="match status" value="1"/>
</dbReference>
<organism evidence="8">
    <name type="scientific">uncultured microorganism</name>
    <dbReference type="NCBI Taxonomy" id="358574"/>
    <lineage>
        <taxon>unclassified sequences</taxon>
        <taxon>environmental samples</taxon>
    </lineage>
</organism>
<dbReference type="PROSITE" id="PS00692">
    <property type="entry name" value="NIFH_FRXC_2"/>
    <property type="match status" value="1"/>
</dbReference>
<feature type="non-terminal residue" evidence="8">
    <location>
        <position position="1"/>
    </location>
</feature>
<feature type="non-terminal residue" evidence="8">
    <location>
        <position position="131"/>
    </location>
</feature>
<dbReference type="GO" id="GO:0051536">
    <property type="term" value="F:iron-sulfur cluster binding"/>
    <property type="evidence" value="ECO:0007669"/>
    <property type="project" value="UniProtKB-KW"/>
</dbReference>
<protein>
    <submittedName>
        <fullName evidence="8">Putative nitrogenase reductase</fullName>
    </submittedName>
</protein>
<proteinExistence type="inferred from homology"/>
<keyword evidence="7" id="KW-0411">Iron-sulfur</keyword>
<sequence>GKGGIGKSTIVSNLSLLFHQDKLRVLQIGCDPKADSSHLHIGIEQMKPVMPGIVNRRLYGSKQEILSHVTVGRTGVHCIEAGGPDPGRGCAGLGISTTLKLFDQVPGFYDSYDTVLYDVLGDVVCGGFAMP</sequence>
<dbReference type="PROSITE" id="PS51026">
    <property type="entry name" value="NIFH_FRXC_3"/>
    <property type="match status" value="1"/>
</dbReference>
<evidence type="ECO:0000256" key="5">
    <source>
        <dbReference type="ARBA" id="ARBA00022840"/>
    </source>
</evidence>
<comment type="similarity">
    <text evidence="2">Belongs to the NifH/BchL/ChlL family.</text>
</comment>
<dbReference type="Gene3D" id="3.40.50.300">
    <property type="entry name" value="P-loop containing nucleotide triphosphate hydrolases"/>
    <property type="match status" value="1"/>
</dbReference>
<dbReference type="GO" id="GO:0046872">
    <property type="term" value="F:metal ion binding"/>
    <property type="evidence" value="ECO:0007669"/>
    <property type="project" value="UniProtKB-KW"/>
</dbReference>
<dbReference type="AlphaFoldDB" id="A0A0B5G5F0"/>
<evidence type="ECO:0000256" key="3">
    <source>
        <dbReference type="ARBA" id="ARBA00022723"/>
    </source>
</evidence>
<name>A0A0B5G5F0_9ZZZZ</name>
<evidence type="ECO:0000313" key="8">
    <source>
        <dbReference type="EMBL" id="AJF13763.1"/>
    </source>
</evidence>